<name>A0A8S5NK05_9CAUD</name>
<proteinExistence type="predicted"/>
<dbReference type="GO" id="GO:0003677">
    <property type="term" value="F:DNA binding"/>
    <property type="evidence" value="ECO:0007669"/>
    <property type="project" value="InterPro"/>
</dbReference>
<dbReference type="InterPro" id="IPR010982">
    <property type="entry name" value="Lambda_DNA-bd_dom_sf"/>
</dbReference>
<sequence>MTVETLAEKIGMSKATMFRRLTCGNDFTIGEVDAIAKTLSLDYEQVNSIFFN</sequence>
<accession>A0A8S5NK05</accession>
<dbReference type="SUPFAM" id="SSF47413">
    <property type="entry name" value="lambda repressor-like DNA-binding domains"/>
    <property type="match status" value="1"/>
</dbReference>
<dbReference type="EMBL" id="BK015180">
    <property type="protein sequence ID" value="DAD94692.1"/>
    <property type="molecule type" value="Genomic_DNA"/>
</dbReference>
<evidence type="ECO:0000313" key="1">
    <source>
        <dbReference type="EMBL" id="DAD94692.1"/>
    </source>
</evidence>
<organism evidence="1">
    <name type="scientific">Siphoviridae sp. ctsMn4</name>
    <dbReference type="NCBI Taxonomy" id="2826485"/>
    <lineage>
        <taxon>Viruses</taxon>
        <taxon>Duplodnaviria</taxon>
        <taxon>Heunggongvirae</taxon>
        <taxon>Uroviricota</taxon>
        <taxon>Caudoviricetes</taxon>
    </lineage>
</organism>
<protein>
    <submittedName>
        <fullName evidence="1">LAMBDA REPRESSOR (TRIPLE MUTANT)/DNA COMPLEX-DNA COMPLEX, DOUBLE HELIX, TRANSCRIPTION-DNA.1A</fullName>
    </submittedName>
</protein>
<reference evidence="1" key="1">
    <citation type="journal article" date="2021" name="Proc. Natl. Acad. Sci. U.S.A.">
        <title>A Catalog of Tens of Thousands of Viruses from Human Metagenomes Reveals Hidden Associations with Chronic Diseases.</title>
        <authorList>
            <person name="Tisza M.J."/>
            <person name="Buck C.B."/>
        </authorList>
    </citation>
    <scope>NUCLEOTIDE SEQUENCE</scope>
    <source>
        <strain evidence="1">CtsMn4</strain>
    </source>
</reference>